<evidence type="ECO:0000313" key="1">
    <source>
        <dbReference type="EMBL" id="ETK00647.1"/>
    </source>
</evidence>
<comment type="caution">
    <text evidence="1">The sequence shown here is derived from an EMBL/GenBank/DDBJ whole genome shotgun (WGS) entry which is preliminary data.</text>
</comment>
<reference evidence="1 2" key="1">
    <citation type="submission" date="2013-11" db="EMBL/GenBank/DDBJ databases">
        <title>Single cell genomics of uncultured Tannerella BU063 (oral taxon 286).</title>
        <authorList>
            <person name="Beall C.J."/>
            <person name="Campbell A.G."/>
            <person name="Griffen A.L."/>
            <person name="Podar M."/>
            <person name="Leys E.J."/>
        </authorList>
    </citation>
    <scope>NUCLEOTIDE SEQUENCE [LARGE SCALE GENOMIC DNA]</scope>
    <source>
        <strain evidence="1">Cell 2</strain>
    </source>
</reference>
<proteinExistence type="predicted"/>
<dbReference type="Proteomes" id="UP000018837">
    <property type="component" value="Unassembled WGS sequence"/>
</dbReference>
<name>W2C2F5_9BACT</name>
<sequence>MRMDRGGAIAWARYRSESAAGITKPISGFVKRLPAAGNETFFASCATQGAKKGVFRSPVLRRKQKGGLFRALRCAGSKKGGFFGPCVVQEAKGGSFSGPALCRKQKGGLFRALRCAGSKKGVFFGPCVVQEAKRGSFSGPALRRKQKGVSFEPCVTQEAKKAQKGATTGVAAPLHIPLWGRGTMSK</sequence>
<gene>
    <name evidence="1" type="ORF">N425_14040</name>
</gene>
<protein>
    <submittedName>
        <fullName evidence="1">Uncharacterized protein</fullName>
    </submittedName>
</protein>
<organism evidence="1 2">
    <name type="scientific">Tannerella sp. oral taxon BU063 isolate Cell 2</name>
    <dbReference type="NCBI Taxonomy" id="1411148"/>
    <lineage>
        <taxon>Bacteria</taxon>
        <taxon>Pseudomonadati</taxon>
        <taxon>Bacteroidota</taxon>
        <taxon>Bacteroidia</taxon>
        <taxon>Bacteroidales</taxon>
        <taxon>Tannerellaceae</taxon>
        <taxon>Tannerella</taxon>
    </lineage>
</organism>
<dbReference type="AlphaFoldDB" id="W2C2F5"/>
<evidence type="ECO:0000313" key="2">
    <source>
        <dbReference type="Proteomes" id="UP000018837"/>
    </source>
</evidence>
<accession>W2C2F5</accession>
<dbReference type="EMBL" id="AYUF01000498">
    <property type="protein sequence ID" value="ETK00647.1"/>
    <property type="molecule type" value="Genomic_DNA"/>
</dbReference>